<proteinExistence type="predicted"/>
<gene>
    <name evidence="1" type="ORF">RAJCM14343_3943</name>
</gene>
<sequence length="64" mass="7148">MQLMLTAERLDTLEKLLDDTHSFADVLGEVRQDNPALALMLLATLNAYLEYVQEQIAVTIGATR</sequence>
<organism evidence="1 2">
    <name type="scientific">Rhodococcus aetherivorans</name>
    <dbReference type="NCBI Taxonomy" id="191292"/>
    <lineage>
        <taxon>Bacteria</taxon>
        <taxon>Bacillati</taxon>
        <taxon>Actinomycetota</taxon>
        <taxon>Actinomycetes</taxon>
        <taxon>Mycobacteriales</taxon>
        <taxon>Nocardiaceae</taxon>
        <taxon>Rhodococcus</taxon>
    </lineage>
</organism>
<protein>
    <submittedName>
        <fullName evidence="1">Uncharacterized protein</fullName>
    </submittedName>
</protein>
<keyword evidence="2" id="KW-1185">Reference proteome</keyword>
<reference evidence="1 2" key="1">
    <citation type="journal article" date="2018" name="Biodegradation">
        <title>1,4-Dioxane degradation characteristics of Rhodococcus aetherivorans JCM 14343.</title>
        <authorList>
            <person name="Inoue D."/>
            <person name="Tsunoda T."/>
            <person name="Yamamoto N."/>
            <person name="Ike M."/>
            <person name="Sei K."/>
        </authorList>
    </citation>
    <scope>NUCLEOTIDE SEQUENCE [LARGE SCALE GENOMIC DNA]</scope>
    <source>
        <strain evidence="1 2">JCM 14343</strain>
    </source>
</reference>
<dbReference type="RefSeq" id="WP_043800775.1">
    <property type="nucleotide sequence ID" value="NZ_BAAAYP010000023.1"/>
</dbReference>
<accession>A0ABQ0YQ56</accession>
<dbReference type="EMBL" id="BLAH01000096">
    <property type="protein sequence ID" value="GES38678.1"/>
    <property type="molecule type" value="Genomic_DNA"/>
</dbReference>
<comment type="caution">
    <text evidence="1">The sequence shown here is derived from an EMBL/GenBank/DDBJ whole genome shotgun (WGS) entry which is preliminary data.</text>
</comment>
<evidence type="ECO:0000313" key="1">
    <source>
        <dbReference type="EMBL" id="GES38678.1"/>
    </source>
</evidence>
<evidence type="ECO:0000313" key="2">
    <source>
        <dbReference type="Proteomes" id="UP000325466"/>
    </source>
</evidence>
<dbReference type="Proteomes" id="UP000325466">
    <property type="component" value="Unassembled WGS sequence"/>
</dbReference>
<name>A0ABQ0YQ56_9NOCA</name>